<reference evidence="4 5" key="1">
    <citation type="submission" date="2023-10" db="EMBL/GenBank/DDBJ databases">
        <title>Marine bacteria isolated from horseshoe crab.</title>
        <authorList>
            <person name="Cheng T.H."/>
        </authorList>
    </citation>
    <scope>NUCLEOTIDE SEQUENCE [LARGE SCALE GENOMIC DNA]</scope>
    <source>
        <strain evidence="4 5">HSC6</strain>
    </source>
</reference>
<evidence type="ECO:0000256" key="1">
    <source>
        <dbReference type="SAM" id="MobiDB-lite"/>
    </source>
</evidence>
<evidence type="ECO:0000259" key="2">
    <source>
        <dbReference type="Pfam" id="PF01168"/>
    </source>
</evidence>
<protein>
    <submittedName>
        <fullName evidence="4">YhfX family PLP-dependent enzyme</fullName>
    </submittedName>
</protein>
<dbReference type="Pfam" id="PF21279">
    <property type="entry name" value="YhfX-like_C"/>
    <property type="match status" value="1"/>
</dbReference>
<comment type="caution">
    <text evidence="4">The sequence shown here is derived from an EMBL/GenBank/DDBJ whole genome shotgun (WGS) entry which is preliminary data.</text>
</comment>
<feature type="domain" description="Alanine racemase N-terminal" evidence="2">
    <location>
        <begin position="33"/>
        <end position="266"/>
    </location>
</feature>
<dbReference type="Gene3D" id="2.40.37.30">
    <property type="match status" value="2"/>
</dbReference>
<evidence type="ECO:0000313" key="5">
    <source>
        <dbReference type="Proteomes" id="UP001186452"/>
    </source>
</evidence>
<proteinExistence type="predicted"/>
<sequence>MFLKALQQQNPALIDSAIALLQNGTILPDTYVIDVDQFINNARIIKEKAERCGIRLYGMTKQLGRNPLLAKILVDELGYDGVVCVDFKEARQLHQAGVKISHLGHLVQPPSHYIPYIVSAIQPEVITVYSIEKAREISAAAVKANRRQGILLKFFHAADTFYINQEAGFPIGSLETVCNEVAALPNLHIAGLTHFPCFLYNPDTHQTEPTQNLDTLLDARSRMLERGYEVSQLNMPSATSTQTLEIIKQSGGTHGEPGHALTGTMPANQDGSQPEKVAMAYVTEVSHQFGGNSYCFGGGYYRRGHMAHALIRQHTAQGLQRDTIVGVRNDDDASIDYHLQLESPCRVGTPVVMAFRTQIFVTRSDVALVAGISNNAPTLLGLYDAQGNEVEHG</sequence>
<name>A0ABU3ZKV5_9GAMM</name>
<dbReference type="RefSeq" id="WP_317523507.1">
    <property type="nucleotide sequence ID" value="NZ_JAWJZI010000007.1"/>
</dbReference>
<organism evidence="4 5">
    <name type="scientific">Photobacterium rosenbergii</name>
    <dbReference type="NCBI Taxonomy" id="294936"/>
    <lineage>
        <taxon>Bacteria</taxon>
        <taxon>Pseudomonadati</taxon>
        <taxon>Pseudomonadota</taxon>
        <taxon>Gammaproteobacteria</taxon>
        <taxon>Vibrionales</taxon>
        <taxon>Vibrionaceae</taxon>
        <taxon>Photobacterium</taxon>
    </lineage>
</organism>
<evidence type="ECO:0000259" key="3">
    <source>
        <dbReference type="Pfam" id="PF21279"/>
    </source>
</evidence>
<keyword evidence="5" id="KW-1185">Reference proteome</keyword>
<dbReference type="InterPro" id="IPR029066">
    <property type="entry name" value="PLP-binding_barrel"/>
</dbReference>
<dbReference type="Proteomes" id="UP001186452">
    <property type="component" value="Unassembled WGS sequence"/>
</dbReference>
<evidence type="ECO:0000313" key="4">
    <source>
        <dbReference type="EMBL" id="MDV5170695.1"/>
    </source>
</evidence>
<dbReference type="EMBL" id="JAWJZI010000007">
    <property type="protein sequence ID" value="MDV5170695.1"/>
    <property type="molecule type" value="Genomic_DNA"/>
</dbReference>
<feature type="domain" description="YhfX-like C-terminal" evidence="3">
    <location>
        <begin position="281"/>
        <end position="379"/>
    </location>
</feature>
<dbReference type="Pfam" id="PF01168">
    <property type="entry name" value="Ala_racemase_N"/>
    <property type="match status" value="1"/>
</dbReference>
<accession>A0ABU3ZKV5</accession>
<gene>
    <name evidence="4" type="ORF">R2X38_16950</name>
</gene>
<dbReference type="SUPFAM" id="SSF51419">
    <property type="entry name" value="PLP-binding barrel"/>
    <property type="match status" value="1"/>
</dbReference>
<dbReference type="InterPro" id="IPR048449">
    <property type="entry name" value="YhfX-like_C"/>
</dbReference>
<dbReference type="CDD" id="cd06811">
    <property type="entry name" value="PLPDE_III_yhfX_like"/>
    <property type="match status" value="1"/>
</dbReference>
<dbReference type="InterPro" id="IPR001608">
    <property type="entry name" value="Ala_racemase_N"/>
</dbReference>
<feature type="region of interest" description="Disordered" evidence="1">
    <location>
        <begin position="250"/>
        <end position="272"/>
    </location>
</feature>